<name>A0A177N924_9GAMM</name>
<protein>
    <recommendedName>
        <fullName evidence="1">Glycosyltransferase 2-like domain-containing protein</fullName>
    </recommendedName>
</protein>
<dbReference type="EMBL" id="LUUI01000110">
    <property type="protein sequence ID" value="OAI14437.1"/>
    <property type="molecule type" value="Genomic_DNA"/>
</dbReference>
<dbReference type="InterPro" id="IPR029044">
    <property type="entry name" value="Nucleotide-diphossugar_trans"/>
</dbReference>
<comment type="caution">
    <text evidence="2">The sequence shown here is derived from an EMBL/GenBank/DDBJ whole genome shotgun (WGS) entry which is preliminary data.</text>
</comment>
<reference evidence="2 3" key="1">
    <citation type="submission" date="2016-03" db="EMBL/GenBank/DDBJ databases">
        <authorList>
            <person name="Ploux O."/>
        </authorList>
    </citation>
    <scope>NUCLEOTIDE SEQUENCE [LARGE SCALE GENOMIC DNA]</scope>
    <source>
        <strain evidence="2 3">R-45370</strain>
    </source>
</reference>
<keyword evidence="3" id="KW-1185">Reference proteome</keyword>
<dbReference type="Pfam" id="PF00535">
    <property type="entry name" value="Glycos_transf_2"/>
    <property type="match status" value="1"/>
</dbReference>
<gene>
    <name evidence="2" type="ORF">A1359_10735</name>
</gene>
<dbReference type="InterPro" id="IPR001173">
    <property type="entry name" value="Glyco_trans_2-like"/>
</dbReference>
<dbReference type="SUPFAM" id="SSF53448">
    <property type="entry name" value="Nucleotide-diphospho-sugar transferases"/>
    <property type="match status" value="1"/>
</dbReference>
<dbReference type="Proteomes" id="UP000078476">
    <property type="component" value="Unassembled WGS sequence"/>
</dbReference>
<dbReference type="AlphaFoldDB" id="A0A177N924"/>
<dbReference type="PANTHER" id="PTHR22916">
    <property type="entry name" value="GLYCOSYLTRANSFERASE"/>
    <property type="match status" value="1"/>
</dbReference>
<feature type="domain" description="Glycosyltransferase 2-like" evidence="1">
    <location>
        <begin position="4"/>
        <end position="126"/>
    </location>
</feature>
<dbReference type="PANTHER" id="PTHR22916:SF3">
    <property type="entry name" value="UDP-GLCNAC:BETAGAL BETA-1,3-N-ACETYLGLUCOSAMINYLTRANSFERASE-LIKE PROTEIN 1"/>
    <property type="match status" value="1"/>
</dbReference>
<organism evidence="2 3">
    <name type="scientific">Methylomonas lenta</name>
    <dbReference type="NCBI Taxonomy" id="980561"/>
    <lineage>
        <taxon>Bacteria</taxon>
        <taxon>Pseudomonadati</taxon>
        <taxon>Pseudomonadota</taxon>
        <taxon>Gammaproteobacteria</taxon>
        <taxon>Methylococcales</taxon>
        <taxon>Methylococcaceae</taxon>
        <taxon>Methylomonas</taxon>
    </lineage>
</organism>
<dbReference type="CDD" id="cd04196">
    <property type="entry name" value="GT_2_like_d"/>
    <property type="match status" value="1"/>
</dbReference>
<proteinExistence type="predicted"/>
<sequence length="324" mass="37483">MTISIAMTTYNGSKYLQEQLDSFVRQTRQPDELVVCDDCSTDDTIDILNRFKKYAPFSVRIFSNESNIGYSKNFEKALSLCSGDIVFLSDQDDVWLEEKLYSVETAFNNNPDIMLIINDSFVSDEYCKERLHSKLSNSKFNGLSEDAYIAGCATAIRSEFLKLVLPFPNSKLFSHDLWINKLAILSAVRMVLPQQMQLYRRHACNVTKSSVAANKRVYFPMLLALKTFGLKDCRHGWCEQILLNNLFIERLEKFDSIENSVIFSSANLCYAVSELNKKNVAITARIDLIRYPRYLRVYRILFLFFNGFYVQFNGWKSAVKDVFR</sequence>
<evidence type="ECO:0000313" key="3">
    <source>
        <dbReference type="Proteomes" id="UP000078476"/>
    </source>
</evidence>
<evidence type="ECO:0000259" key="1">
    <source>
        <dbReference type="Pfam" id="PF00535"/>
    </source>
</evidence>
<dbReference type="OrthoDB" id="9802649at2"/>
<dbReference type="Gene3D" id="3.90.550.10">
    <property type="entry name" value="Spore Coat Polysaccharide Biosynthesis Protein SpsA, Chain A"/>
    <property type="match status" value="1"/>
</dbReference>
<accession>A0A177N924</accession>
<dbReference type="RefSeq" id="WP_066983140.1">
    <property type="nucleotide sequence ID" value="NZ_LUUI01000110.1"/>
</dbReference>
<dbReference type="GO" id="GO:0016758">
    <property type="term" value="F:hexosyltransferase activity"/>
    <property type="evidence" value="ECO:0007669"/>
    <property type="project" value="UniProtKB-ARBA"/>
</dbReference>
<dbReference type="STRING" id="980561.A1359_10735"/>
<evidence type="ECO:0000313" key="2">
    <source>
        <dbReference type="EMBL" id="OAI14437.1"/>
    </source>
</evidence>